<organism evidence="1 2">
    <name type="scientific">Virgibacillus kekensis</name>
    <dbReference type="NCBI Taxonomy" id="202261"/>
    <lineage>
        <taxon>Bacteria</taxon>
        <taxon>Bacillati</taxon>
        <taxon>Bacillota</taxon>
        <taxon>Bacilli</taxon>
        <taxon>Bacillales</taxon>
        <taxon>Bacillaceae</taxon>
        <taxon>Virgibacillus</taxon>
    </lineage>
</organism>
<dbReference type="RefSeq" id="WP_390299587.1">
    <property type="nucleotide sequence ID" value="NZ_JBHSFU010000015.1"/>
</dbReference>
<proteinExistence type="predicted"/>
<reference evidence="2" key="1">
    <citation type="journal article" date="2019" name="Int. J. Syst. Evol. Microbiol.">
        <title>The Global Catalogue of Microorganisms (GCM) 10K type strain sequencing project: providing services to taxonomists for standard genome sequencing and annotation.</title>
        <authorList>
            <consortium name="The Broad Institute Genomics Platform"/>
            <consortium name="The Broad Institute Genome Sequencing Center for Infectious Disease"/>
            <person name="Wu L."/>
            <person name="Ma J."/>
        </authorList>
    </citation>
    <scope>NUCLEOTIDE SEQUENCE [LARGE SCALE GENOMIC DNA]</scope>
    <source>
        <strain evidence="2">CGMCC 4.7426</strain>
    </source>
</reference>
<sequence>MTNKPQLTSAEMGKLWATYLGNTMSQCVLGYYLNNVEDKETTDILQFALNLSDSIVRDIKDIFERENFAVPVGFTKDDVNMDAPRLFEDAFYLHYLKYAGKAGISLYSLAIFMVSREDIREFVTETLSSTVKLMNKINATLLNKGRLMDPPPIPIPKKVDFIKKQNYLNGYLGNERSLHGLEIGHLYECLQNDITSKALIIGFAQVAQDTDVRNFFKRGKKINQRHIDLCSQKLDQASLPSPSLIDHYVTTSTEAPFSDKLMLAHKIDMFSMKIRSYANGASLNGRRDVGLVYGRMLADVGLYVEDGANIMIDHGWMEQPPKAVNRNHLTSE</sequence>
<accession>A0ABV9DNW1</accession>
<dbReference type="Proteomes" id="UP001595989">
    <property type="component" value="Unassembled WGS sequence"/>
</dbReference>
<dbReference type="InterPro" id="IPR021617">
    <property type="entry name" value="DUF3231"/>
</dbReference>
<dbReference type="InterPro" id="IPR012347">
    <property type="entry name" value="Ferritin-like"/>
</dbReference>
<evidence type="ECO:0000313" key="2">
    <source>
        <dbReference type="Proteomes" id="UP001595989"/>
    </source>
</evidence>
<protein>
    <submittedName>
        <fullName evidence="1">DUF3231 family protein</fullName>
    </submittedName>
</protein>
<dbReference type="EMBL" id="JBHSFU010000015">
    <property type="protein sequence ID" value="MFC4560103.1"/>
    <property type="molecule type" value="Genomic_DNA"/>
</dbReference>
<evidence type="ECO:0000313" key="1">
    <source>
        <dbReference type="EMBL" id="MFC4560103.1"/>
    </source>
</evidence>
<comment type="caution">
    <text evidence="1">The sequence shown here is derived from an EMBL/GenBank/DDBJ whole genome shotgun (WGS) entry which is preliminary data.</text>
</comment>
<name>A0ABV9DNW1_9BACI</name>
<dbReference type="Pfam" id="PF11553">
    <property type="entry name" value="DUF3231"/>
    <property type="match status" value="2"/>
</dbReference>
<keyword evidence="2" id="KW-1185">Reference proteome</keyword>
<gene>
    <name evidence="1" type="ORF">ACFO3D_18250</name>
</gene>
<dbReference type="Gene3D" id="1.20.1260.10">
    <property type="match status" value="2"/>
</dbReference>